<dbReference type="Gene3D" id="3.90.180.10">
    <property type="entry name" value="Medium-chain alcohol dehydrogenases, catalytic domain"/>
    <property type="match status" value="1"/>
</dbReference>
<reference evidence="5" key="1">
    <citation type="journal article" date="2014" name="Int. J. Syst. Evol. Microbiol.">
        <title>Complete genome sequence of Corynebacterium casei LMG S-19264T (=DSM 44701T), isolated from a smear-ripened cheese.</title>
        <authorList>
            <consortium name="US DOE Joint Genome Institute (JGI-PGF)"/>
            <person name="Walter F."/>
            <person name="Albersmeier A."/>
            <person name="Kalinowski J."/>
            <person name="Ruckert C."/>
        </authorList>
    </citation>
    <scope>NUCLEOTIDE SEQUENCE</scope>
    <source>
        <strain evidence="5">VKM Ac-1958</strain>
    </source>
</reference>
<keyword evidence="3" id="KW-0862">Zinc</keyword>
<comment type="caution">
    <text evidence="5">The sequence shown here is derived from an EMBL/GenBank/DDBJ whole genome shotgun (WGS) entry which is preliminary data.</text>
</comment>
<dbReference type="GO" id="GO:0046872">
    <property type="term" value="F:metal ion binding"/>
    <property type="evidence" value="ECO:0007669"/>
    <property type="project" value="UniProtKB-KW"/>
</dbReference>
<dbReference type="InterPro" id="IPR013154">
    <property type="entry name" value="ADH-like_N"/>
</dbReference>
<dbReference type="GO" id="GO:0016491">
    <property type="term" value="F:oxidoreductase activity"/>
    <property type="evidence" value="ECO:0007669"/>
    <property type="project" value="InterPro"/>
</dbReference>
<evidence type="ECO:0000259" key="4">
    <source>
        <dbReference type="SMART" id="SM00829"/>
    </source>
</evidence>
<dbReference type="InterPro" id="IPR011032">
    <property type="entry name" value="GroES-like_sf"/>
</dbReference>
<keyword evidence="6" id="KW-1185">Reference proteome</keyword>
<keyword evidence="2" id="KW-0479">Metal-binding</keyword>
<accession>A0A9W6M8H1</accession>
<protein>
    <submittedName>
        <fullName evidence="5">IMP dehydrogenase</fullName>
    </submittedName>
</protein>
<dbReference type="PANTHER" id="PTHR42813">
    <property type="entry name" value="ZINC-TYPE ALCOHOL DEHYDROGENASE-LIKE"/>
    <property type="match status" value="1"/>
</dbReference>
<dbReference type="InterPro" id="IPR020843">
    <property type="entry name" value="ER"/>
</dbReference>
<evidence type="ECO:0000256" key="3">
    <source>
        <dbReference type="ARBA" id="ARBA00022833"/>
    </source>
</evidence>
<dbReference type="InterPro" id="IPR036291">
    <property type="entry name" value="NAD(P)-bd_dom_sf"/>
</dbReference>
<reference evidence="5" key="2">
    <citation type="submission" date="2023-01" db="EMBL/GenBank/DDBJ databases">
        <authorList>
            <person name="Sun Q."/>
            <person name="Evtushenko L."/>
        </authorList>
    </citation>
    <scope>NUCLEOTIDE SEQUENCE</scope>
    <source>
        <strain evidence="5">VKM Ac-1958</strain>
    </source>
</reference>
<dbReference type="PANTHER" id="PTHR42813:SF2">
    <property type="entry name" value="DEHYDROGENASE, ZINC-CONTAINING, PUTATIVE (AFU_ORTHOLOGUE AFUA_2G02810)-RELATED"/>
    <property type="match status" value="1"/>
</dbReference>
<name>A0A9W6M8H1_9MICO</name>
<dbReference type="AlphaFoldDB" id="A0A9W6M8H1"/>
<proteinExistence type="predicted"/>
<evidence type="ECO:0000256" key="1">
    <source>
        <dbReference type="ARBA" id="ARBA00001947"/>
    </source>
</evidence>
<evidence type="ECO:0000313" key="5">
    <source>
        <dbReference type="EMBL" id="GLK01089.1"/>
    </source>
</evidence>
<gene>
    <name evidence="5" type="ORF">GCM10017596_08040</name>
</gene>
<sequence>MRAALLEEPGRVVVADVPEPVIVDPRDVIVDIRFAGVCGSDLWPYRGLVAKTPGSTSGHEFLGVVRALGAEVRGLAVGDAVIAPFLFSDGDCEACDRGLTSLCARGGMWGKDAGGGQAERIRVPFGDATLVRLPWAADELDGALARALMPVTDVFATGTHGATLAEIADGDAVVVIGDGAVGISAGIAARRQGAGSVLVVGENPARLAVASDYGLDVLLTHRGDDAVGSVLASTGARRPDRVIECVGVEESFASGLELVRDGGRMSFVGVPHGVTPIAPMRLFARQISLVGGVAPARHYLPGLVEEVRSRVLDLAPLVEAEYALSEVADAYAAMDSGEALKVILDVSR</sequence>
<dbReference type="InterPro" id="IPR013149">
    <property type="entry name" value="ADH-like_C"/>
</dbReference>
<dbReference type="Proteomes" id="UP001142325">
    <property type="component" value="Unassembled WGS sequence"/>
</dbReference>
<dbReference type="SMART" id="SM00829">
    <property type="entry name" value="PKS_ER"/>
    <property type="match status" value="1"/>
</dbReference>
<feature type="domain" description="Enoyl reductase (ER)" evidence="4">
    <location>
        <begin position="10"/>
        <end position="344"/>
    </location>
</feature>
<dbReference type="SUPFAM" id="SSF50129">
    <property type="entry name" value="GroES-like"/>
    <property type="match status" value="1"/>
</dbReference>
<dbReference type="Pfam" id="PF00107">
    <property type="entry name" value="ADH_zinc_N"/>
    <property type="match status" value="1"/>
</dbReference>
<evidence type="ECO:0000256" key="2">
    <source>
        <dbReference type="ARBA" id="ARBA00022723"/>
    </source>
</evidence>
<dbReference type="RefSeq" id="WP_204938747.1">
    <property type="nucleotide sequence ID" value="NZ_BAAAUM010000001.1"/>
</dbReference>
<dbReference type="Gene3D" id="3.40.50.720">
    <property type="entry name" value="NAD(P)-binding Rossmann-like Domain"/>
    <property type="match status" value="1"/>
</dbReference>
<dbReference type="SUPFAM" id="SSF51735">
    <property type="entry name" value="NAD(P)-binding Rossmann-fold domains"/>
    <property type="match status" value="1"/>
</dbReference>
<comment type="cofactor">
    <cofactor evidence="1">
        <name>Zn(2+)</name>
        <dbReference type="ChEBI" id="CHEBI:29105"/>
    </cofactor>
</comment>
<evidence type="ECO:0000313" key="6">
    <source>
        <dbReference type="Proteomes" id="UP001142325"/>
    </source>
</evidence>
<dbReference type="Pfam" id="PF08240">
    <property type="entry name" value="ADH_N"/>
    <property type="match status" value="1"/>
</dbReference>
<organism evidence="5 6">
    <name type="scientific">Microbacterium keratanolyticum</name>
    <dbReference type="NCBI Taxonomy" id="67574"/>
    <lineage>
        <taxon>Bacteria</taxon>
        <taxon>Bacillati</taxon>
        <taxon>Actinomycetota</taxon>
        <taxon>Actinomycetes</taxon>
        <taxon>Micrococcales</taxon>
        <taxon>Microbacteriaceae</taxon>
        <taxon>Microbacterium</taxon>
    </lineage>
</organism>
<dbReference type="EMBL" id="BSET01000001">
    <property type="protein sequence ID" value="GLK01089.1"/>
    <property type="molecule type" value="Genomic_DNA"/>
</dbReference>